<protein>
    <submittedName>
        <fullName evidence="1">Uncharacterized protein</fullName>
    </submittedName>
</protein>
<dbReference type="AlphaFoldDB" id="A0A834X5J9"/>
<sequence length="39" mass="4343">MVGSENTCGRERKDISRASGVGAAIGIQRVNEWWLFSNF</sequence>
<gene>
    <name evidence="1" type="ORF">G2W53_007139</name>
</gene>
<organism evidence="1 2">
    <name type="scientific">Senna tora</name>
    <dbReference type="NCBI Taxonomy" id="362788"/>
    <lineage>
        <taxon>Eukaryota</taxon>
        <taxon>Viridiplantae</taxon>
        <taxon>Streptophyta</taxon>
        <taxon>Embryophyta</taxon>
        <taxon>Tracheophyta</taxon>
        <taxon>Spermatophyta</taxon>
        <taxon>Magnoliopsida</taxon>
        <taxon>eudicotyledons</taxon>
        <taxon>Gunneridae</taxon>
        <taxon>Pentapetalae</taxon>
        <taxon>rosids</taxon>
        <taxon>fabids</taxon>
        <taxon>Fabales</taxon>
        <taxon>Fabaceae</taxon>
        <taxon>Caesalpinioideae</taxon>
        <taxon>Cassia clade</taxon>
        <taxon>Senna</taxon>
    </lineage>
</organism>
<proteinExistence type="predicted"/>
<name>A0A834X5J9_9FABA</name>
<evidence type="ECO:0000313" key="2">
    <source>
        <dbReference type="Proteomes" id="UP000634136"/>
    </source>
</evidence>
<reference evidence="1" key="1">
    <citation type="submission" date="2020-09" db="EMBL/GenBank/DDBJ databases">
        <title>Genome-Enabled Discovery of Anthraquinone Biosynthesis in Senna tora.</title>
        <authorList>
            <person name="Kang S.-H."/>
            <person name="Pandey R.P."/>
            <person name="Lee C.-M."/>
            <person name="Sim J.-S."/>
            <person name="Jeong J.-T."/>
            <person name="Choi B.-S."/>
            <person name="Jung M."/>
            <person name="Ginzburg D."/>
            <person name="Zhao K."/>
            <person name="Won S.Y."/>
            <person name="Oh T.-J."/>
            <person name="Yu Y."/>
            <person name="Kim N.-H."/>
            <person name="Lee O.R."/>
            <person name="Lee T.-H."/>
            <person name="Bashyal P."/>
            <person name="Kim T.-S."/>
            <person name="Lee W.-H."/>
            <person name="Kawkins C."/>
            <person name="Kim C.-K."/>
            <person name="Kim J.S."/>
            <person name="Ahn B.O."/>
            <person name="Rhee S.Y."/>
            <person name="Sohng J.K."/>
        </authorList>
    </citation>
    <scope>NUCLEOTIDE SEQUENCE</scope>
    <source>
        <tissue evidence="1">Leaf</tissue>
    </source>
</reference>
<dbReference type="EMBL" id="JAAIUW010000003">
    <property type="protein sequence ID" value="KAF7838657.1"/>
    <property type="molecule type" value="Genomic_DNA"/>
</dbReference>
<accession>A0A834X5J9</accession>
<comment type="caution">
    <text evidence="1">The sequence shown here is derived from an EMBL/GenBank/DDBJ whole genome shotgun (WGS) entry which is preliminary data.</text>
</comment>
<evidence type="ECO:0000313" key="1">
    <source>
        <dbReference type="EMBL" id="KAF7838657.1"/>
    </source>
</evidence>
<dbReference type="Proteomes" id="UP000634136">
    <property type="component" value="Unassembled WGS sequence"/>
</dbReference>
<keyword evidence="2" id="KW-1185">Reference proteome</keyword>